<feature type="compositionally biased region" description="Low complexity" evidence="1">
    <location>
        <begin position="87"/>
        <end position="96"/>
    </location>
</feature>
<name>B7Q7D8_IXOSC</name>
<proteinExistence type="predicted"/>
<feature type="compositionally biased region" description="Polar residues" evidence="1">
    <location>
        <begin position="116"/>
        <end position="126"/>
    </location>
</feature>
<dbReference type="EnsemblMetazoa" id="ISCW010387-RA">
    <property type="protein sequence ID" value="ISCW010387-PA"/>
    <property type="gene ID" value="ISCW010387"/>
</dbReference>
<dbReference type="Proteomes" id="UP000001555">
    <property type="component" value="Unassembled WGS sequence"/>
</dbReference>
<feature type="region of interest" description="Disordered" evidence="1">
    <location>
        <begin position="59"/>
        <end position="126"/>
    </location>
</feature>
<dbReference type="EMBL" id="ABJB010337612">
    <property type="status" value="NOT_ANNOTATED_CDS"/>
    <property type="molecule type" value="Genomic_DNA"/>
</dbReference>
<accession>B7Q7D8</accession>
<organism>
    <name type="scientific">Ixodes scapularis</name>
    <name type="common">Black-legged tick</name>
    <name type="synonym">Deer tick</name>
    <dbReference type="NCBI Taxonomy" id="6945"/>
    <lineage>
        <taxon>Eukaryota</taxon>
        <taxon>Metazoa</taxon>
        <taxon>Ecdysozoa</taxon>
        <taxon>Arthropoda</taxon>
        <taxon>Chelicerata</taxon>
        <taxon>Arachnida</taxon>
        <taxon>Acari</taxon>
        <taxon>Parasitiformes</taxon>
        <taxon>Ixodida</taxon>
        <taxon>Ixodoidea</taxon>
        <taxon>Ixodidae</taxon>
        <taxon>Ixodinae</taxon>
        <taxon>Ixodes</taxon>
    </lineage>
</organism>
<feature type="region of interest" description="Disordered" evidence="1">
    <location>
        <begin position="1"/>
        <end position="20"/>
    </location>
</feature>
<gene>
    <name evidence="2" type="ORF">IscW_ISCW010387</name>
</gene>
<reference evidence="2 4" key="1">
    <citation type="submission" date="2008-03" db="EMBL/GenBank/DDBJ databases">
        <title>Annotation of Ixodes scapularis.</title>
        <authorList>
            <consortium name="Ixodes scapularis Genome Project Consortium"/>
            <person name="Caler E."/>
            <person name="Hannick L.I."/>
            <person name="Bidwell S."/>
            <person name="Joardar V."/>
            <person name="Thiagarajan M."/>
            <person name="Amedeo P."/>
            <person name="Galinsky K.J."/>
            <person name="Schobel S."/>
            <person name="Inman J."/>
            <person name="Hostetler J."/>
            <person name="Miller J."/>
            <person name="Hammond M."/>
            <person name="Megy K."/>
            <person name="Lawson D."/>
            <person name="Kodira C."/>
            <person name="Sutton G."/>
            <person name="Meyer J."/>
            <person name="Hill C.A."/>
            <person name="Birren B."/>
            <person name="Nene V."/>
            <person name="Collins F."/>
            <person name="Alarcon-Chaidez F."/>
            <person name="Wikel S."/>
            <person name="Strausberg R."/>
        </authorList>
    </citation>
    <scope>NUCLEOTIDE SEQUENCE [LARGE SCALE GENOMIC DNA]</scope>
    <source>
        <strain evidence="4">Wikel</strain>
        <strain evidence="2">Wikel colony</strain>
    </source>
</reference>
<protein>
    <submittedName>
        <fullName evidence="2 3">Uncharacterized protein</fullName>
    </submittedName>
</protein>
<sequence length="126" mass="14241">MVTTSNPHQKMHPVADSGGSCSASTWWSLFSSWRPWLPPSGSRRPEDWERQRRCFRFPHSSSQTKCSSLPLHVPRFPSSPTADDTTTRLSRSSGSTEVRRRGSRRFVPFAAHRLNPSPSVSDESSR</sequence>
<dbReference type="InParanoid" id="B7Q7D8"/>
<reference evidence="3" key="2">
    <citation type="submission" date="2020-05" db="UniProtKB">
        <authorList>
            <consortium name="EnsemblMetazoa"/>
        </authorList>
    </citation>
    <scope>IDENTIFICATION</scope>
    <source>
        <strain evidence="3">wikel</strain>
    </source>
</reference>
<evidence type="ECO:0000313" key="4">
    <source>
        <dbReference type="Proteomes" id="UP000001555"/>
    </source>
</evidence>
<dbReference type="VEuPathDB" id="VectorBase:ISCW010387"/>
<dbReference type="HOGENOM" id="CLU_1984022_0_0_1"/>
<dbReference type="AlphaFoldDB" id="B7Q7D8"/>
<dbReference type="VEuPathDB" id="VectorBase:ISCI010387"/>
<evidence type="ECO:0000256" key="1">
    <source>
        <dbReference type="SAM" id="MobiDB-lite"/>
    </source>
</evidence>
<dbReference type="PaxDb" id="6945-B7Q7D8"/>
<evidence type="ECO:0000313" key="3">
    <source>
        <dbReference type="EnsemblMetazoa" id="ISCW010387-PA"/>
    </source>
</evidence>
<evidence type="ECO:0000313" key="2">
    <source>
        <dbReference type="EMBL" id="EEC14760.1"/>
    </source>
</evidence>
<dbReference type="EMBL" id="DS874156">
    <property type="protein sequence ID" value="EEC14760.1"/>
    <property type="molecule type" value="Genomic_DNA"/>
</dbReference>
<keyword evidence="4" id="KW-1185">Reference proteome</keyword>